<dbReference type="GO" id="GO:0003723">
    <property type="term" value="F:RNA binding"/>
    <property type="evidence" value="ECO:0007669"/>
    <property type="project" value="InterPro"/>
</dbReference>
<evidence type="ECO:0000313" key="9">
    <source>
        <dbReference type="EMBL" id="TCQ01607.1"/>
    </source>
</evidence>
<dbReference type="EC" id="5.4.99.12" evidence="4"/>
<feature type="binding site" evidence="4 6">
    <location>
        <position position="106"/>
    </location>
    <ligand>
        <name>substrate</name>
    </ligand>
</feature>
<dbReference type="FunFam" id="3.30.70.580:FF:000001">
    <property type="entry name" value="tRNA pseudouridine synthase A"/>
    <property type="match status" value="1"/>
</dbReference>
<dbReference type="InterPro" id="IPR020094">
    <property type="entry name" value="TruA/RsuA/RluB/E/F_N"/>
</dbReference>
<gene>
    <name evidence="4" type="primary">truA</name>
    <name evidence="9" type="ORF">EDD79_102514</name>
</gene>
<evidence type="ECO:0000259" key="8">
    <source>
        <dbReference type="Pfam" id="PF01416"/>
    </source>
</evidence>
<protein>
    <recommendedName>
        <fullName evidence="4">tRNA pseudouridine synthase A</fullName>
        <ecNumber evidence="4">5.4.99.12</ecNumber>
    </recommendedName>
    <alternativeName>
        <fullName evidence="4">tRNA pseudouridine(38-40) synthase</fullName>
    </alternativeName>
    <alternativeName>
        <fullName evidence="4">tRNA pseudouridylate synthase I</fullName>
    </alternativeName>
    <alternativeName>
        <fullName evidence="4">tRNA-uridine isomerase I</fullName>
    </alternativeName>
</protein>
<comment type="function">
    <text evidence="4">Formation of pseudouridine at positions 38, 39 and 40 in the anticodon stem and loop of transfer RNAs.</text>
</comment>
<evidence type="ECO:0000256" key="7">
    <source>
        <dbReference type="RuleBase" id="RU003792"/>
    </source>
</evidence>
<sequence length="242" mass="27248">MIEIEYDGTNYSGWQIQPNARSVQEEIMKALKKITNEEIKLNAAGRTDAGVHAKGQVANFYLNASIPTNRIVPALNSNLAQDITVLNAKEVPLDFHARYSAESKKYLYNIYNSSTRSSLFRNYSYHVTNKLSISKMENAAKKLIGTHDFKAFMSSGSSVQDTVRTIYTIKIDKHNNNICLSFHGNGFLYNMVRIIVGTLVEIGTDKRPIEDIEQILLSKDRRKAGHTAPPQGLILEKVYYPS</sequence>
<feature type="active site" description="Nucleophile" evidence="4 5">
    <location>
        <position position="48"/>
    </location>
</feature>
<accession>A0A4R2TH78</accession>
<feature type="domain" description="Pseudouridine synthase I TruA alpha/beta" evidence="8">
    <location>
        <begin position="5"/>
        <end position="100"/>
    </location>
</feature>
<dbReference type="EMBL" id="SLYC01000025">
    <property type="protein sequence ID" value="TCQ01607.1"/>
    <property type="molecule type" value="Genomic_DNA"/>
</dbReference>
<dbReference type="Proteomes" id="UP000295504">
    <property type="component" value="Unassembled WGS sequence"/>
</dbReference>
<evidence type="ECO:0000256" key="1">
    <source>
        <dbReference type="ARBA" id="ARBA00009375"/>
    </source>
</evidence>
<dbReference type="Gene3D" id="3.30.70.580">
    <property type="entry name" value="Pseudouridine synthase I, catalytic domain, N-terminal subdomain"/>
    <property type="match status" value="1"/>
</dbReference>
<dbReference type="SUPFAM" id="SSF55120">
    <property type="entry name" value="Pseudouridine synthase"/>
    <property type="match status" value="1"/>
</dbReference>
<keyword evidence="2 4" id="KW-0819">tRNA processing</keyword>
<dbReference type="PIRSF" id="PIRSF001430">
    <property type="entry name" value="tRNA_psdUrid_synth"/>
    <property type="match status" value="1"/>
</dbReference>
<keyword evidence="3 4" id="KW-0413">Isomerase</keyword>
<name>A0A4R2TH78_9FIRM</name>
<keyword evidence="10" id="KW-1185">Reference proteome</keyword>
<dbReference type="Pfam" id="PF01416">
    <property type="entry name" value="PseudoU_synth_1"/>
    <property type="match status" value="2"/>
</dbReference>
<comment type="caution">
    <text evidence="4">Lacks conserved residue(s) required for the propagation of feature annotation.</text>
</comment>
<dbReference type="InterPro" id="IPR020103">
    <property type="entry name" value="PsdUridine_synth_cat_dom_sf"/>
</dbReference>
<comment type="catalytic activity">
    <reaction evidence="4 7">
        <text>uridine(38/39/40) in tRNA = pseudouridine(38/39/40) in tRNA</text>
        <dbReference type="Rhea" id="RHEA:22376"/>
        <dbReference type="Rhea" id="RHEA-COMP:10085"/>
        <dbReference type="Rhea" id="RHEA-COMP:10087"/>
        <dbReference type="ChEBI" id="CHEBI:65314"/>
        <dbReference type="ChEBI" id="CHEBI:65315"/>
        <dbReference type="EC" id="5.4.99.12"/>
    </reaction>
</comment>
<evidence type="ECO:0000256" key="6">
    <source>
        <dbReference type="PIRSR" id="PIRSR001430-2"/>
    </source>
</evidence>
<evidence type="ECO:0000313" key="10">
    <source>
        <dbReference type="Proteomes" id="UP000295504"/>
    </source>
</evidence>
<dbReference type="PANTHER" id="PTHR11142">
    <property type="entry name" value="PSEUDOURIDYLATE SYNTHASE"/>
    <property type="match status" value="1"/>
</dbReference>
<evidence type="ECO:0000256" key="5">
    <source>
        <dbReference type="PIRSR" id="PIRSR001430-1"/>
    </source>
</evidence>
<evidence type="ECO:0000256" key="2">
    <source>
        <dbReference type="ARBA" id="ARBA00022694"/>
    </source>
</evidence>
<comment type="subunit">
    <text evidence="4">Homodimer.</text>
</comment>
<organism evidence="9 10">
    <name type="scientific">Serpentinicella alkaliphila</name>
    <dbReference type="NCBI Taxonomy" id="1734049"/>
    <lineage>
        <taxon>Bacteria</taxon>
        <taxon>Bacillati</taxon>
        <taxon>Bacillota</taxon>
        <taxon>Clostridia</taxon>
        <taxon>Peptostreptococcales</taxon>
        <taxon>Natronincolaceae</taxon>
        <taxon>Serpentinicella</taxon>
    </lineage>
</organism>
<comment type="caution">
    <text evidence="9">The sequence shown here is derived from an EMBL/GenBank/DDBJ whole genome shotgun (WGS) entry which is preliminary data.</text>
</comment>
<dbReference type="NCBIfam" id="TIGR00071">
    <property type="entry name" value="hisT_truA"/>
    <property type="match status" value="1"/>
</dbReference>
<dbReference type="Gene3D" id="3.30.70.660">
    <property type="entry name" value="Pseudouridine synthase I, catalytic domain, C-terminal subdomain"/>
    <property type="match status" value="1"/>
</dbReference>
<dbReference type="GO" id="GO:0031119">
    <property type="term" value="P:tRNA pseudouridine synthesis"/>
    <property type="evidence" value="ECO:0007669"/>
    <property type="project" value="UniProtKB-UniRule"/>
</dbReference>
<dbReference type="PANTHER" id="PTHR11142:SF0">
    <property type="entry name" value="TRNA PSEUDOURIDINE SYNTHASE-LIKE 1"/>
    <property type="match status" value="1"/>
</dbReference>
<evidence type="ECO:0000256" key="3">
    <source>
        <dbReference type="ARBA" id="ARBA00023235"/>
    </source>
</evidence>
<proteinExistence type="inferred from homology"/>
<dbReference type="InterPro" id="IPR020095">
    <property type="entry name" value="PsdUridine_synth_TruA_C"/>
</dbReference>
<feature type="domain" description="Pseudouridine synthase I TruA alpha/beta" evidence="8">
    <location>
        <begin position="139"/>
        <end position="241"/>
    </location>
</feature>
<dbReference type="GO" id="GO:0160147">
    <property type="term" value="F:tRNA pseudouridine(38-40) synthase activity"/>
    <property type="evidence" value="ECO:0007669"/>
    <property type="project" value="UniProtKB-EC"/>
</dbReference>
<dbReference type="HAMAP" id="MF_00171">
    <property type="entry name" value="TruA"/>
    <property type="match status" value="1"/>
</dbReference>
<reference evidence="9 10" key="1">
    <citation type="submission" date="2019-03" db="EMBL/GenBank/DDBJ databases">
        <title>Genomic Encyclopedia of Type Strains, Phase IV (KMG-IV): sequencing the most valuable type-strain genomes for metagenomic binning, comparative biology and taxonomic classification.</title>
        <authorList>
            <person name="Goeker M."/>
        </authorList>
    </citation>
    <scope>NUCLEOTIDE SEQUENCE [LARGE SCALE GENOMIC DNA]</scope>
    <source>
        <strain evidence="9 10">DSM 100013</strain>
    </source>
</reference>
<dbReference type="InterPro" id="IPR020097">
    <property type="entry name" value="PsdUridine_synth_TruA_a/b_dom"/>
</dbReference>
<evidence type="ECO:0000256" key="4">
    <source>
        <dbReference type="HAMAP-Rule" id="MF_00171"/>
    </source>
</evidence>
<comment type="similarity">
    <text evidence="1 4 7">Belongs to the tRNA pseudouridine synthase TruA family.</text>
</comment>
<dbReference type="InterPro" id="IPR001406">
    <property type="entry name" value="PsdUridine_synth_TruA"/>
</dbReference>
<dbReference type="CDD" id="cd02570">
    <property type="entry name" value="PseudoU_synth_EcTruA"/>
    <property type="match status" value="1"/>
</dbReference>
<dbReference type="AlphaFoldDB" id="A0A4R2TH78"/>